<gene>
    <name evidence="1" type="ORF">METZ01_LOCUS316348</name>
</gene>
<evidence type="ECO:0000313" key="1">
    <source>
        <dbReference type="EMBL" id="SVC63494.1"/>
    </source>
</evidence>
<sequence>MSFYLSAFNLYGLALTSGLCYKETL</sequence>
<protein>
    <submittedName>
        <fullName evidence="1">Uncharacterized protein</fullName>
    </submittedName>
</protein>
<proteinExistence type="predicted"/>
<dbReference type="AlphaFoldDB" id="A0A382NQN5"/>
<organism evidence="1">
    <name type="scientific">marine metagenome</name>
    <dbReference type="NCBI Taxonomy" id="408172"/>
    <lineage>
        <taxon>unclassified sequences</taxon>
        <taxon>metagenomes</taxon>
        <taxon>ecological metagenomes</taxon>
    </lineage>
</organism>
<name>A0A382NQN5_9ZZZZ</name>
<accession>A0A382NQN5</accession>
<dbReference type="EMBL" id="UINC01102124">
    <property type="protein sequence ID" value="SVC63494.1"/>
    <property type="molecule type" value="Genomic_DNA"/>
</dbReference>
<feature type="non-terminal residue" evidence="1">
    <location>
        <position position="25"/>
    </location>
</feature>
<reference evidence="1" key="1">
    <citation type="submission" date="2018-05" db="EMBL/GenBank/DDBJ databases">
        <authorList>
            <person name="Lanie J.A."/>
            <person name="Ng W.-L."/>
            <person name="Kazmierczak K.M."/>
            <person name="Andrzejewski T.M."/>
            <person name="Davidsen T.M."/>
            <person name="Wayne K.J."/>
            <person name="Tettelin H."/>
            <person name="Glass J.I."/>
            <person name="Rusch D."/>
            <person name="Podicherti R."/>
            <person name="Tsui H.-C.T."/>
            <person name="Winkler M.E."/>
        </authorList>
    </citation>
    <scope>NUCLEOTIDE SEQUENCE</scope>
</reference>